<dbReference type="PATRIC" id="fig|595434.4.peg.6286"/>
<dbReference type="Proteomes" id="UP000036367">
    <property type="component" value="Unassembled WGS sequence"/>
</dbReference>
<name>A0A0J1B4R7_RHOIS</name>
<gene>
    <name evidence="1" type="ORF">RISK_006607</name>
</gene>
<organism evidence="1 2">
    <name type="scientific">Rhodopirellula islandica</name>
    <dbReference type="NCBI Taxonomy" id="595434"/>
    <lineage>
        <taxon>Bacteria</taxon>
        <taxon>Pseudomonadati</taxon>
        <taxon>Planctomycetota</taxon>
        <taxon>Planctomycetia</taxon>
        <taxon>Pirellulales</taxon>
        <taxon>Pirellulaceae</taxon>
        <taxon>Rhodopirellula</taxon>
    </lineage>
</organism>
<keyword evidence="2" id="KW-1185">Reference proteome</keyword>
<evidence type="ECO:0000313" key="2">
    <source>
        <dbReference type="Proteomes" id="UP000036367"/>
    </source>
</evidence>
<reference evidence="1" key="1">
    <citation type="submission" date="2015-05" db="EMBL/GenBank/DDBJ databases">
        <title>Permanent draft genome of Rhodopirellula islandicus K833.</title>
        <authorList>
            <person name="Kizina J."/>
            <person name="Richter M."/>
            <person name="Glockner F.O."/>
            <person name="Harder J."/>
        </authorList>
    </citation>
    <scope>NUCLEOTIDE SEQUENCE [LARGE SCALE GENOMIC DNA]</scope>
    <source>
        <strain evidence="1">K833</strain>
    </source>
</reference>
<dbReference type="AlphaFoldDB" id="A0A0J1B4R7"/>
<proteinExistence type="predicted"/>
<protein>
    <submittedName>
        <fullName evidence="1">Uncharacterized protein</fullName>
    </submittedName>
</protein>
<accession>A0A0J1B4R7</accession>
<comment type="caution">
    <text evidence="1">The sequence shown here is derived from an EMBL/GenBank/DDBJ whole genome shotgun (WGS) entry which is preliminary data.</text>
</comment>
<evidence type="ECO:0000313" key="1">
    <source>
        <dbReference type="EMBL" id="KLU01451.1"/>
    </source>
</evidence>
<dbReference type="STRING" id="595434.RISK_006607"/>
<sequence>MADRSNCETFSINSLIGFQPLVAWDDSQDPIPMPPTKPLA</sequence>
<dbReference type="EMBL" id="LECT01000054">
    <property type="protein sequence ID" value="KLU01451.1"/>
    <property type="molecule type" value="Genomic_DNA"/>
</dbReference>